<accession>A0AAV7GDK5</accession>
<feature type="transmembrane region" description="Helical" evidence="6">
    <location>
        <begin position="114"/>
        <end position="131"/>
    </location>
</feature>
<organism evidence="7 8">
    <name type="scientific">Dendrobium chrysotoxum</name>
    <name type="common">Orchid</name>
    <dbReference type="NCBI Taxonomy" id="161865"/>
    <lineage>
        <taxon>Eukaryota</taxon>
        <taxon>Viridiplantae</taxon>
        <taxon>Streptophyta</taxon>
        <taxon>Embryophyta</taxon>
        <taxon>Tracheophyta</taxon>
        <taxon>Spermatophyta</taxon>
        <taxon>Magnoliopsida</taxon>
        <taxon>Liliopsida</taxon>
        <taxon>Asparagales</taxon>
        <taxon>Orchidaceae</taxon>
        <taxon>Epidendroideae</taxon>
        <taxon>Malaxideae</taxon>
        <taxon>Dendrobiinae</taxon>
        <taxon>Dendrobium</taxon>
    </lineage>
</organism>
<evidence type="ECO:0000256" key="6">
    <source>
        <dbReference type="SAM" id="Phobius"/>
    </source>
</evidence>
<dbReference type="GO" id="GO:0016020">
    <property type="term" value="C:membrane"/>
    <property type="evidence" value="ECO:0007669"/>
    <property type="project" value="UniProtKB-SubCell"/>
</dbReference>
<feature type="transmembrane region" description="Helical" evidence="6">
    <location>
        <begin position="40"/>
        <end position="61"/>
    </location>
</feature>
<name>A0AAV7GDK5_DENCH</name>
<comment type="subcellular location">
    <subcellularLocation>
        <location evidence="1">Membrane</location>
        <topology evidence="1">Multi-pass membrane protein</topology>
    </subcellularLocation>
</comment>
<proteinExistence type="inferred from homology"/>
<keyword evidence="4 6" id="KW-1133">Transmembrane helix</keyword>
<keyword evidence="5 6" id="KW-0472">Membrane</keyword>
<sequence>MDNNCSMLWEIFGPGVAGAVFSAGWWFWVDAVVCIDVKISFLHCLPGIFASLAALMFNCVRKEDITYDYYSPYGESDWRLKLWLFLAYVISFVSLAAAVGLLVQDALTDKGHSLWAGVAGVLQCVLILIRFSSFSSKLCNALYFSQVCILRALKDRGLLFDAAHMFSWDEVYMHFHVQLLNSSFNFCPDFCGTLVNEELRTVNHVLYASL</sequence>
<evidence type="ECO:0000256" key="2">
    <source>
        <dbReference type="ARBA" id="ARBA00005335"/>
    </source>
</evidence>
<dbReference type="InterPro" id="IPR007919">
    <property type="entry name" value="UPF0220"/>
</dbReference>
<dbReference type="EMBL" id="JAGFBR010000016">
    <property type="protein sequence ID" value="KAH0453877.1"/>
    <property type="molecule type" value="Genomic_DNA"/>
</dbReference>
<dbReference type="PANTHER" id="PTHR13180">
    <property type="entry name" value="SMALL MEMBRANE PROTEIN-RELATED"/>
    <property type="match status" value="1"/>
</dbReference>
<comment type="caution">
    <text evidence="7">The sequence shown here is derived from an EMBL/GenBank/DDBJ whole genome shotgun (WGS) entry which is preliminary data.</text>
</comment>
<feature type="transmembrane region" description="Helical" evidence="6">
    <location>
        <begin position="7"/>
        <end position="28"/>
    </location>
</feature>
<comment type="similarity">
    <text evidence="2">Belongs to the UPF0220 family.</text>
</comment>
<protein>
    <recommendedName>
        <fullName evidence="9">Transmembrane protein 50A</fullName>
    </recommendedName>
</protein>
<keyword evidence="3 6" id="KW-0812">Transmembrane</keyword>
<gene>
    <name evidence="7" type="ORF">IEQ34_018201</name>
</gene>
<keyword evidence="8" id="KW-1185">Reference proteome</keyword>
<evidence type="ECO:0000256" key="3">
    <source>
        <dbReference type="ARBA" id="ARBA00022692"/>
    </source>
</evidence>
<evidence type="ECO:0000313" key="7">
    <source>
        <dbReference type="EMBL" id="KAH0453877.1"/>
    </source>
</evidence>
<evidence type="ECO:0000256" key="1">
    <source>
        <dbReference type="ARBA" id="ARBA00004141"/>
    </source>
</evidence>
<dbReference type="Proteomes" id="UP000775213">
    <property type="component" value="Unassembled WGS sequence"/>
</dbReference>
<evidence type="ECO:0000256" key="5">
    <source>
        <dbReference type="ARBA" id="ARBA00023136"/>
    </source>
</evidence>
<evidence type="ECO:0008006" key="9">
    <source>
        <dbReference type="Google" id="ProtNLM"/>
    </source>
</evidence>
<reference evidence="7 8" key="1">
    <citation type="journal article" date="2021" name="Hortic Res">
        <title>Chromosome-scale assembly of the Dendrobium chrysotoxum genome enhances the understanding of orchid evolution.</title>
        <authorList>
            <person name="Zhang Y."/>
            <person name="Zhang G.Q."/>
            <person name="Zhang D."/>
            <person name="Liu X.D."/>
            <person name="Xu X.Y."/>
            <person name="Sun W.H."/>
            <person name="Yu X."/>
            <person name="Zhu X."/>
            <person name="Wang Z.W."/>
            <person name="Zhao X."/>
            <person name="Zhong W.Y."/>
            <person name="Chen H."/>
            <person name="Yin W.L."/>
            <person name="Huang T."/>
            <person name="Niu S.C."/>
            <person name="Liu Z.J."/>
        </authorList>
    </citation>
    <scope>NUCLEOTIDE SEQUENCE [LARGE SCALE GENOMIC DNA]</scope>
    <source>
        <strain evidence="7">Lindl</strain>
    </source>
</reference>
<dbReference type="AlphaFoldDB" id="A0AAV7GDK5"/>
<feature type="transmembrane region" description="Helical" evidence="6">
    <location>
        <begin position="82"/>
        <end position="102"/>
    </location>
</feature>
<evidence type="ECO:0000313" key="8">
    <source>
        <dbReference type="Proteomes" id="UP000775213"/>
    </source>
</evidence>
<evidence type="ECO:0000256" key="4">
    <source>
        <dbReference type="ARBA" id="ARBA00022989"/>
    </source>
</evidence>
<dbReference type="Pfam" id="PF05255">
    <property type="entry name" value="UPF0220"/>
    <property type="match status" value="1"/>
</dbReference>